<keyword evidence="5 8" id="KW-0378">Hydrolase</keyword>
<sequence>MSFLLDTNVVSELRKKSPDPGVVDWVKSVKSAQLYLSVLVVGEIKYGVERLATRDPRRAAAIDVWRERLVRSYSDRIVPVSLEVAEVWGRLNAGARLPLADGLMAATALVHDWTFVTRNTADVERTGARLLNPFG</sequence>
<evidence type="ECO:0000256" key="5">
    <source>
        <dbReference type="ARBA" id="ARBA00022801"/>
    </source>
</evidence>
<evidence type="ECO:0000259" key="9">
    <source>
        <dbReference type="Pfam" id="PF01850"/>
    </source>
</evidence>
<evidence type="ECO:0000256" key="1">
    <source>
        <dbReference type="ARBA" id="ARBA00001946"/>
    </source>
</evidence>
<dbReference type="InterPro" id="IPR002716">
    <property type="entry name" value="PIN_dom"/>
</dbReference>
<evidence type="ECO:0000256" key="8">
    <source>
        <dbReference type="HAMAP-Rule" id="MF_00265"/>
    </source>
</evidence>
<dbReference type="PANTHER" id="PTHR33653:SF1">
    <property type="entry name" value="RIBONUCLEASE VAPC2"/>
    <property type="match status" value="1"/>
</dbReference>
<comment type="function">
    <text evidence="8">Toxic component of a toxin-antitoxin (TA) system. An RNase.</text>
</comment>
<feature type="binding site" evidence="8">
    <location>
        <position position="101"/>
    </location>
    <ligand>
        <name>Mg(2+)</name>
        <dbReference type="ChEBI" id="CHEBI:18420"/>
    </ligand>
</feature>
<feature type="binding site" evidence="8">
    <location>
        <position position="6"/>
    </location>
    <ligand>
        <name>Mg(2+)</name>
        <dbReference type="ChEBI" id="CHEBI:18420"/>
    </ligand>
</feature>
<dbReference type="SUPFAM" id="SSF88723">
    <property type="entry name" value="PIN domain-like"/>
    <property type="match status" value="1"/>
</dbReference>
<evidence type="ECO:0000256" key="4">
    <source>
        <dbReference type="ARBA" id="ARBA00022723"/>
    </source>
</evidence>
<dbReference type="CDD" id="cd18746">
    <property type="entry name" value="PIN_VapC4-5_FitB-like"/>
    <property type="match status" value="1"/>
</dbReference>
<comment type="caution">
    <text evidence="10">The sequence shown here is derived from an EMBL/GenBank/DDBJ whole genome shotgun (WGS) entry which is preliminary data.</text>
</comment>
<dbReference type="Pfam" id="PF01850">
    <property type="entry name" value="PIN"/>
    <property type="match status" value="1"/>
</dbReference>
<feature type="domain" description="PIN" evidence="9">
    <location>
        <begin position="4"/>
        <end position="120"/>
    </location>
</feature>
<keyword evidence="4 8" id="KW-0479">Metal-binding</keyword>
<protein>
    <recommendedName>
        <fullName evidence="8">Ribonuclease VapC</fullName>
        <shortName evidence="8">RNase VapC</shortName>
        <ecNumber evidence="8">3.1.-.-</ecNumber>
    </recommendedName>
    <alternativeName>
        <fullName evidence="8">Toxin VapC</fullName>
    </alternativeName>
</protein>
<evidence type="ECO:0000313" key="10">
    <source>
        <dbReference type="EMBL" id="TCC23028.1"/>
    </source>
</evidence>
<evidence type="ECO:0000256" key="3">
    <source>
        <dbReference type="ARBA" id="ARBA00022722"/>
    </source>
</evidence>
<dbReference type="HAMAP" id="MF_00265">
    <property type="entry name" value="VapC_Nob1"/>
    <property type="match status" value="1"/>
</dbReference>
<reference evidence="10 11" key="1">
    <citation type="submission" date="2019-02" db="EMBL/GenBank/DDBJ databases">
        <title>Kribbella capetownensis sp. nov. and Kribbella speibonae sp. nov., isolated from soil.</title>
        <authorList>
            <person name="Curtis S.M."/>
            <person name="Norton I."/>
            <person name="Everest G.J."/>
            <person name="Meyers P.R."/>
        </authorList>
    </citation>
    <scope>NUCLEOTIDE SEQUENCE [LARGE SCALE GENOMIC DNA]</scope>
    <source>
        <strain evidence="10 11">SK5</strain>
    </source>
</reference>
<keyword evidence="11" id="KW-1185">Reference proteome</keyword>
<keyword evidence="6 8" id="KW-0460">Magnesium</keyword>
<accession>A0ABY2A5K5</accession>
<keyword evidence="3 8" id="KW-0540">Nuclease</keyword>
<gene>
    <name evidence="8" type="primary">vapC</name>
    <name evidence="10" type="ORF">E0H58_21950</name>
</gene>
<evidence type="ECO:0000256" key="2">
    <source>
        <dbReference type="ARBA" id="ARBA00022649"/>
    </source>
</evidence>
<dbReference type="Proteomes" id="UP000292385">
    <property type="component" value="Unassembled WGS sequence"/>
</dbReference>
<dbReference type="InterPro" id="IPR050556">
    <property type="entry name" value="Type_II_TA_system_RNase"/>
</dbReference>
<dbReference type="PANTHER" id="PTHR33653">
    <property type="entry name" value="RIBONUCLEASE VAPC2"/>
    <property type="match status" value="1"/>
</dbReference>
<comment type="similarity">
    <text evidence="7 8">Belongs to the PINc/VapC protein family.</text>
</comment>
<organism evidence="10 11">
    <name type="scientific">Kribbella speibonae</name>
    <dbReference type="NCBI Taxonomy" id="1572660"/>
    <lineage>
        <taxon>Bacteria</taxon>
        <taxon>Bacillati</taxon>
        <taxon>Actinomycetota</taxon>
        <taxon>Actinomycetes</taxon>
        <taxon>Propionibacteriales</taxon>
        <taxon>Kribbellaceae</taxon>
        <taxon>Kribbella</taxon>
    </lineage>
</organism>
<dbReference type="InterPro" id="IPR022907">
    <property type="entry name" value="VapC_family"/>
</dbReference>
<keyword evidence="8" id="KW-0800">Toxin</keyword>
<dbReference type="RefSeq" id="WP_131463249.1">
    <property type="nucleotide sequence ID" value="NZ_SJJY01000004.1"/>
</dbReference>
<dbReference type="InterPro" id="IPR029060">
    <property type="entry name" value="PIN-like_dom_sf"/>
</dbReference>
<proteinExistence type="inferred from homology"/>
<dbReference type="Gene3D" id="3.40.50.1010">
    <property type="entry name" value="5'-nuclease"/>
    <property type="match status" value="1"/>
</dbReference>
<name>A0ABY2A5K5_9ACTN</name>
<dbReference type="EC" id="3.1.-.-" evidence="8"/>
<comment type="cofactor">
    <cofactor evidence="1 8">
        <name>Mg(2+)</name>
        <dbReference type="ChEBI" id="CHEBI:18420"/>
    </cofactor>
</comment>
<evidence type="ECO:0000313" key="11">
    <source>
        <dbReference type="Proteomes" id="UP000292385"/>
    </source>
</evidence>
<evidence type="ECO:0000256" key="6">
    <source>
        <dbReference type="ARBA" id="ARBA00022842"/>
    </source>
</evidence>
<evidence type="ECO:0000256" key="7">
    <source>
        <dbReference type="ARBA" id="ARBA00038093"/>
    </source>
</evidence>
<keyword evidence="2 8" id="KW-1277">Toxin-antitoxin system</keyword>
<dbReference type="EMBL" id="SJJY01000004">
    <property type="protein sequence ID" value="TCC23028.1"/>
    <property type="molecule type" value="Genomic_DNA"/>
</dbReference>